<evidence type="ECO:0000256" key="2">
    <source>
        <dbReference type="ARBA" id="ARBA00004236"/>
    </source>
</evidence>
<dbReference type="Gene3D" id="3.30.565.10">
    <property type="entry name" value="Histidine kinase-like ATPase, C-terminal domain"/>
    <property type="match status" value="1"/>
</dbReference>
<evidence type="ECO:0000256" key="11">
    <source>
        <dbReference type="ARBA" id="ARBA00023136"/>
    </source>
</evidence>
<dbReference type="GO" id="GO:0000155">
    <property type="term" value="F:phosphorelay sensor kinase activity"/>
    <property type="evidence" value="ECO:0007669"/>
    <property type="project" value="InterPro"/>
</dbReference>
<proteinExistence type="predicted"/>
<gene>
    <name evidence="13" type="ORF">KL86PLE_60190</name>
</gene>
<dbReference type="PANTHER" id="PTHR45453">
    <property type="entry name" value="PHOSPHATE REGULON SENSOR PROTEIN PHOR"/>
    <property type="match status" value="1"/>
</dbReference>
<keyword evidence="5" id="KW-0597">Phosphoprotein</keyword>
<sequence length="462" mass="50451">MNAMSPMPDRPENNDALREARGPLGEALAEGRLQTVLVAAVVFWVVMLFAADLPPAVALAGFLATGAAALTVLPAGRAVAPKPADRLPARRWPDTGMKLVLDGMEEPAFLTDAEGTLRYQNAAAAAEFGTARIGDPLAFRLRVPEILDAVQRAGRGENLPPVRFVERGASERHFVVRCAPLRLPRPEPRQRPDFVLLRFRDESEAVRLDRMRSDFIANASHELRTPLASLTGFIETLLGPARRDEANRERFLAIMLEQARRMGRLIDDLMSLSRLEMKAHVRPTGAVDLAEILPSVADMLTPVAATRDATVIMEGDLTAAPVAGDRDELTQVLTNLVENAVKYGRDGGRITLTLAEETGDDGRPGFRASVADDGPGIAAEHLPRLTERFYRVDAARSREQRGTGLGLAIVKHIVNRHQGRLVIRSEVGTGTTVNIWLPRRPDLADAEMTKEAEPAVAERLEI</sequence>
<dbReference type="InterPro" id="IPR003594">
    <property type="entry name" value="HATPase_dom"/>
</dbReference>
<keyword evidence="8 13" id="KW-0418">Kinase</keyword>
<dbReference type="EMBL" id="FMJD01000010">
    <property type="protein sequence ID" value="SCM77875.1"/>
    <property type="molecule type" value="Genomic_DNA"/>
</dbReference>
<dbReference type="CDD" id="cd00075">
    <property type="entry name" value="HATPase"/>
    <property type="match status" value="1"/>
</dbReference>
<dbReference type="InterPro" id="IPR003661">
    <property type="entry name" value="HisK_dim/P_dom"/>
</dbReference>
<protein>
    <recommendedName>
        <fullName evidence="3">histidine kinase</fullName>
        <ecNumber evidence="3">2.7.13.3</ecNumber>
    </recommendedName>
</protein>
<keyword evidence="10" id="KW-0902">Two-component regulatory system</keyword>
<evidence type="ECO:0000313" key="13">
    <source>
        <dbReference type="EMBL" id="SCM77875.1"/>
    </source>
</evidence>
<keyword evidence="7" id="KW-0547">Nucleotide-binding</keyword>
<dbReference type="CDD" id="cd00082">
    <property type="entry name" value="HisKA"/>
    <property type="match status" value="1"/>
</dbReference>
<keyword evidence="6" id="KW-0808">Transferase</keyword>
<dbReference type="Gene3D" id="1.10.287.130">
    <property type="match status" value="1"/>
</dbReference>
<evidence type="ECO:0000259" key="12">
    <source>
        <dbReference type="PROSITE" id="PS50109"/>
    </source>
</evidence>
<dbReference type="EC" id="2.7.13.3" evidence="3"/>
<dbReference type="GO" id="GO:0005886">
    <property type="term" value="C:plasma membrane"/>
    <property type="evidence" value="ECO:0007669"/>
    <property type="project" value="UniProtKB-SubCell"/>
</dbReference>
<dbReference type="InterPro" id="IPR050351">
    <property type="entry name" value="BphY/WalK/GraS-like"/>
</dbReference>
<dbReference type="PANTHER" id="PTHR45453:SF1">
    <property type="entry name" value="PHOSPHATE REGULON SENSOR PROTEIN PHOR"/>
    <property type="match status" value="1"/>
</dbReference>
<dbReference type="SUPFAM" id="SSF55874">
    <property type="entry name" value="ATPase domain of HSP90 chaperone/DNA topoisomerase II/histidine kinase"/>
    <property type="match status" value="1"/>
</dbReference>
<evidence type="ECO:0000256" key="9">
    <source>
        <dbReference type="ARBA" id="ARBA00022840"/>
    </source>
</evidence>
<dbReference type="GO" id="GO:0004721">
    <property type="term" value="F:phosphoprotein phosphatase activity"/>
    <property type="evidence" value="ECO:0007669"/>
    <property type="project" value="TreeGrafter"/>
</dbReference>
<name>A0A212LJZ6_9HYPH</name>
<organism evidence="13">
    <name type="scientific">uncultured Pleomorphomonas sp</name>
    <dbReference type="NCBI Taxonomy" id="442121"/>
    <lineage>
        <taxon>Bacteria</taxon>
        <taxon>Pseudomonadati</taxon>
        <taxon>Pseudomonadota</taxon>
        <taxon>Alphaproteobacteria</taxon>
        <taxon>Hyphomicrobiales</taxon>
        <taxon>Pleomorphomonadaceae</taxon>
        <taxon>Pleomorphomonas</taxon>
        <taxon>environmental samples</taxon>
    </lineage>
</organism>
<dbReference type="SUPFAM" id="SSF47384">
    <property type="entry name" value="Homodimeric domain of signal transducing histidine kinase"/>
    <property type="match status" value="1"/>
</dbReference>
<evidence type="ECO:0000256" key="10">
    <source>
        <dbReference type="ARBA" id="ARBA00023012"/>
    </source>
</evidence>
<dbReference type="SMART" id="SM00388">
    <property type="entry name" value="HisKA"/>
    <property type="match status" value="1"/>
</dbReference>
<dbReference type="FunFam" id="1.10.287.130:FF:000008">
    <property type="entry name" value="Two-component sensor histidine kinase"/>
    <property type="match status" value="1"/>
</dbReference>
<dbReference type="Pfam" id="PF02518">
    <property type="entry name" value="HATPase_c"/>
    <property type="match status" value="1"/>
</dbReference>
<dbReference type="SMART" id="SM00387">
    <property type="entry name" value="HATPase_c"/>
    <property type="match status" value="1"/>
</dbReference>
<accession>A0A212LJZ6</accession>
<dbReference type="InterPro" id="IPR036890">
    <property type="entry name" value="HATPase_C_sf"/>
</dbReference>
<comment type="subcellular location">
    <subcellularLocation>
        <location evidence="2">Cell membrane</location>
    </subcellularLocation>
</comment>
<keyword evidence="11" id="KW-0472">Membrane</keyword>
<evidence type="ECO:0000256" key="7">
    <source>
        <dbReference type="ARBA" id="ARBA00022741"/>
    </source>
</evidence>
<evidence type="ECO:0000256" key="3">
    <source>
        <dbReference type="ARBA" id="ARBA00012438"/>
    </source>
</evidence>
<dbReference type="PROSITE" id="PS50109">
    <property type="entry name" value="HIS_KIN"/>
    <property type="match status" value="1"/>
</dbReference>
<dbReference type="GO" id="GO:0016036">
    <property type="term" value="P:cellular response to phosphate starvation"/>
    <property type="evidence" value="ECO:0007669"/>
    <property type="project" value="TreeGrafter"/>
</dbReference>
<reference evidence="13" key="1">
    <citation type="submission" date="2016-08" db="EMBL/GenBank/DDBJ databases">
        <authorList>
            <person name="Seilhamer J.J."/>
        </authorList>
    </citation>
    <scope>NUCLEOTIDE SEQUENCE</scope>
    <source>
        <strain evidence="13">86</strain>
    </source>
</reference>
<evidence type="ECO:0000256" key="6">
    <source>
        <dbReference type="ARBA" id="ARBA00022679"/>
    </source>
</evidence>
<dbReference type="PRINTS" id="PR00344">
    <property type="entry name" value="BCTRLSENSOR"/>
</dbReference>
<feature type="domain" description="Histidine kinase" evidence="12">
    <location>
        <begin position="218"/>
        <end position="441"/>
    </location>
</feature>
<evidence type="ECO:0000256" key="4">
    <source>
        <dbReference type="ARBA" id="ARBA00022475"/>
    </source>
</evidence>
<keyword evidence="9" id="KW-0067">ATP-binding</keyword>
<dbReference type="AlphaFoldDB" id="A0A212LJZ6"/>
<evidence type="ECO:0000256" key="5">
    <source>
        <dbReference type="ARBA" id="ARBA00022553"/>
    </source>
</evidence>
<evidence type="ECO:0000256" key="1">
    <source>
        <dbReference type="ARBA" id="ARBA00000085"/>
    </source>
</evidence>
<dbReference type="InterPro" id="IPR005467">
    <property type="entry name" value="His_kinase_dom"/>
</dbReference>
<keyword evidence="4" id="KW-1003">Cell membrane</keyword>
<evidence type="ECO:0000256" key="8">
    <source>
        <dbReference type="ARBA" id="ARBA00022777"/>
    </source>
</evidence>
<dbReference type="GO" id="GO:0005524">
    <property type="term" value="F:ATP binding"/>
    <property type="evidence" value="ECO:0007669"/>
    <property type="project" value="UniProtKB-KW"/>
</dbReference>
<dbReference type="InterPro" id="IPR036097">
    <property type="entry name" value="HisK_dim/P_sf"/>
</dbReference>
<dbReference type="FunFam" id="3.30.565.10:FF:000006">
    <property type="entry name" value="Sensor histidine kinase WalK"/>
    <property type="match status" value="1"/>
</dbReference>
<comment type="catalytic activity">
    <reaction evidence="1">
        <text>ATP + protein L-histidine = ADP + protein N-phospho-L-histidine.</text>
        <dbReference type="EC" id="2.7.13.3"/>
    </reaction>
</comment>
<dbReference type="Pfam" id="PF00512">
    <property type="entry name" value="HisKA"/>
    <property type="match status" value="1"/>
</dbReference>
<dbReference type="InterPro" id="IPR004358">
    <property type="entry name" value="Sig_transdc_His_kin-like_C"/>
</dbReference>